<accession>A0A1I7UF34</accession>
<dbReference type="Proteomes" id="UP000095282">
    <property type="component" value="Unplaced"/>
</dbReference>
<reference evidence="2" key="1">
    <citation type="submission" date="2016-11" db="UniProtKB">
        <authorList>
            <consortium name="WormBaseParasite"/>
        </authorList>
    </citation>
    <scope>IDENTIFICATION</scope>
</reference>
<evidence type="ECO:0000313" key="1">
    <source>
        <dbReference type="Proteomes" id="UP000095282"/>
    </source>
</evidence>
<organism evidence="1 2">
    <name type="scientific">Caenorhabditis tropicalis</name>
    <dbReference type="NCBI Taxonomy" id="1561998"/>
    <lineage>
        <taxon>Eukaryota</taxon>
        <taxon>Metazoa</taxon>
        <taxon>Ecdysozoa</taxon>
        <taxon>Nematoda</taxon>
        <taxon>Chromadorea</taxon>
        <taxon>Rhabditida</taxon>
        <taxon>Rhabditina</taxon>
        <taxon>Rhabditomorpha</taxon>
        <taxon>Rhabditoidea</taxon>
        <taxon>Rhabditidae</taxon>
        <taxon>Peloderinae</taxon>
        <taxon>Caenorhabditis</taxon>
    </lineage>
</organism>
<keyword evidence="1" id="KW-1185">Reference proteome</keyword>
<protein>
    <submittedName>
        <fullName evidence="2">NR LBD domain-containing protein</fullName>
    </submittedName>
</protein>
<name>A0A1I7UF34_9PELO</name>
<dbReference type="AlphaFoldDB" id="A0A1I7UF34"/>
<evidence type="ECO:0000313" key="2">
    <source>
        <dbReference type="WBParaSite" id="Csp11.Scaffold629.g8679.t1"/>
    </source>
</evidence>
<proteinExistence type="predicted"/>
<dbReference type="WBParaSite" id="Csp11.Scaffold629.g8679.t1">
    <property type="protein sequence ID" value="Csp11.Scaffold629.g8679.t1"/>
    <property type="gene ID" value="Csp11.Scaffold629.g8679"/>
</dbReference>
<dbReference type="eggNOG" id="ENOG502TJ3D">
    <property type="taxonomic scope" value="Eukaryota"/>
</dbReference>
<sequence length="151" mass="17649">MVAASNLSDDNGNQPISEAVISLDHDENWDERTLCFYAEALRPSPNTFFRAEMNQYLLGPLNIALISRIIHHNNIHHYGTTPEQCGRLVVIMEARRMYDEDHDPSYMLGQVLNTLQTLQIFEALHPSTPCNRMVMRNEEDERRFENRYRLQ</sequence>